<proteinExistence type="predicted"/>
<dbReference type="Proteomes" id="UP000319852">
    <property type="component" value="Chromosome"/>
</dbReference>
<dbReference type="AlphaFoldDB" id="A0A517MY00"/>
<evidence type="ECO:0000313" key="2">
    <source>
        <dbReference type="Proteomes" id="UP000319852"/>
    </source>
</evidence>
<keyword evidence="2" id="KW-1185">Reference proteome</keyword>
<gene>
    <name evidence="1" type="ORF">HG15A2_30810</name>
</gene>
<dbReference type="RefSeq" id="WP_218931978.1">
    <property type="nucleotide sequence ID" value="NZ_CP036263.1"/>
</dbReference>
<reference evidence="1 2" key="1">
    <citation type="submission" date="2019-02" db="EMBL/GenBank/DDBJ databases">
        <title>Deep-cultivation of Planctomycetes and their phenomic and genomic characterization uncovers novel biology.</title>
        <authorList>
            <person name="Wiegand S."/>
            <person name="Jogler M."/>
            <person name="Boedeker C."/>
            <person name="Pinto D."/>
            <person name="Vollmers J."/>
            <person name="Rivas-Marin E."/>
            <person name="Kohn T."/>
            <person name="Peeters S.H."/>
            <person name="Heuer A."/>
            <person name="Rast P."/>
            <person name="Oberbeckmann S."/>
            <person name="Bunk B."/>
            <person name="Jeske O."/>
            <person name="Meyerdierks A."/>
            <person name="Storesund J.E."/>
            <person name="Kallscheuer N."/>
            <person name="Luecker S."/>
            <person name="Lage O.M."/>
            <person name="Pohl T."/>
            <person name="Merkel B.J."/>
            <person name="Hornburger P."/>
            <person name="Mueller R.-W."/>
            <person name="Bruemmer F."/>
            <person name="Labrenz M."/>
            <person name="Spormann A.M."/>
            <person name="Op den Camp H."/>
            <person name="Overmann J."/>
            <person name="Amann R."/>
            <person name="Jetten M.S.M."/>
            <person name="Mascher T."/>
            <person name="Medema M.H."/>
            <person name="Devos D.P."/>
            <person name="Kaster A.-K."/>
            <person name="Ovreas L."/>
            <person name="Rohde M."/>
            <person name="Galperin M.Y."/>
            <person name="Jogler C."/>
        </authorList>
    </citation>
    <scope>NUCLEOTIDE SEQUENCE [LARGE SCALE GENOMIC DNA]</scope>
    <source>
        <strain evidence="1 2">HG15A2</strain>
    </source>
</reference>
<dbReference type="EMBL" id="CP036263">
    <property type="protein sequence ID" value="QDS99751.1"/>
    <property type="molecule type" value="Genomic_DNA"/>
</dbReference>
<evidence type="ECO:0000313" key="1">
    <source>
        <dbReference type="EMBL" id="QDS99751.1"/>
    </source>
</evidence>
<dbReference type="KEGG" id="amob:HG15A2_30810"/>
<sequence length="55" mass="5963">MPAGAQNLDREGRLQKIGCRYQELLAEIDEVDARVTAALEKLSPATSDDLSGRSC</sequence>
<protein>
    <submittedName>
        <fullName evidence="1">Uncharacterized protein</fullName>
    </submittedName>
</protein>
<accession>A0A517MY00</accession>
<name>A0A517MY00_9BACT</name>
<organism evidence="1 2">
    <name type="scientific">Adhaeretor mobilis</name>
    <dbReference type="NCBI Taxonomy" id="1930276"/>
    <lineage>
        <taxon>Bacteria</taxon>
        <taxon>Pseudomonadati</taxon>
        <taxon>Planctomycetota</taxon>
        <taxon>Planctomycetia</taxon>
        <taxon>Pirellulales</taxon>
        <taxon>Lacipirellulaceae</taxon>
        <taxon>Adhaeretor</taxon>
    </lineage>
</organism>